<sequence>MATNLKFLPISSASSILLSSGVRSSIHNKSSINTSSPSKNAHHPLVSSIFKQDSTAGKYSTPFRASYRNYSEEDDDIDGEDCSFEAAAALFNKREYYRCHDVLESLWIKSEEPTRTLYHGILQCAVGFHHLFNQNHKGAMMELGEGLCKLRRMDFESGPFHQFEQEISAALDFIYHTQIELAACGDDLCVAMYQSERSYQLLGAYAAGQHLYRLEKNPSDGTDIVFCPRSSYSGEPPKVKLPTLNAAEDHLMAYGFK</sequence>
<dbReference type="PANTHER" id="PTHR34796">
    <property type="entry name" value="EXPRESSED PROTEIN"/>
    <property type="match status" value="1"/>
</dbReference>
<protein>
    <recommendedName>
        <fullName evidence="2">DUF309 domain-containing protein</fullName>
    </recommendedName>
</protein>
<dbReference type="SUPFAM" id="SSF140663">
    <property type="entry name" value="TTHA0068-like"/>
    <property type="match status" value="1"/>
</dbReference>
<dbReference type="Gene3D" id="1.10.3450.10">
    <property type="entry name" value="TTHA0068-like"/>
    <property type="match status" value="1"/>
</dbReference>
<dbReference type="AlphaFoldDB" id="A0A6N2K295"/>
<dbReference type="Pfam" id="PF03745">
    <property type="entry name" value="DUF309"/>
    <property type="match status" value="1"/>
</dbReference>
<name>A0A6N2K295_SALVM</name>
<organism evidence="1">
    <name type="scientific">Salix viminalis</name>
    <name type="common">Common osier</name>
    <name type="synonym">Basket willow</name>
    <dbReference type="NCBI Taxonomy" id="40686"/>
    <lineage>
        <taxon>Eukaryota</taxon>
        <taxon>Viridiplantae</taxon>
        <taxon>Streptophyta</taxon>
        <taxon>Embryophyta</taxon>
        <taxon>Tracheophyta</taxon>
        <taxon>Spermatophyta</taxon>
        <taxon>Magnoliopsida</taxon>
        <taxon>eudicotyledons</taxon>
        <taxon>Gunneridae</taxon>
        <taxon>Pentapetalae</taxon>
        <taxon>rosids</taxon>
        <taxon>fabids</taxon>
        <taxon>Malpighiales</taxon>
        <taxon>Salicaceae</taxon>
        <taxon>Saliceae</taxon>
        <taxon>Salix</taxon>
    </lineage>
</organism>
<evidence type="ECO:0008006" key="2">
    <source>
        <dbReference type="Google" id="ProtNLM"/>
    </source>
</evidence>
<dbReference type="EMBL" id="CAADRP010000002">
    <property type="protein sequence ID" value="VFU21176.1"/>
    <property type="molecule type" value="Genomic_DNA"/>
</dbReference>
<reference evidence="1" key="1">
    <citation type="submission" date="2019-03" db="EMBL/GenBank/DDBJ databases">
        <authorList>
            <person name="Mank J."/>
            <person name="Almeida P."/>
        </authorList>
    </citation>
    <scope>NUCLEOTIDE SEQUENCE</scope>
    <source>
        <strain evidence="1">78183</strain>
    </source>
</reference>
<proteinExistence type="predicted"/>
<dbReference type="PANTHER" id="PTHR34796:SF1">
    <property type="entry name" value="EXPRESSED PROTEIN"/>
    <property type="match status" value="1"/>
</dbReference>
<dbReference type="InterPro" id="IPR023203">
    <property type="entry name" value="TTHA0068_sf"/>
</dbReference>
<evidence type="ECO:0000313" key="1">
    <source>
        <dbReference type="EMBL" id="VFU21176.1"/>
    </source>
</evidence>
<gene>
    <name evidence="1" type="ORF">SVIM_LOCUS11424</name>
</gene>
<dbReference type="InterPro" id="IPR005500">
    <property type="entry name" value="DUF309"/>
</dbReference>
<accession>A0A6N2K295</accession>